<dbReference type="RefSeq" id="WP_014749753.1">
    <property type="nucleotide sequence ID" value="NC_017964.1"/>
</dbReference>
<dbReference type="Gene3D" id="2.30.110.10">
    <property type="entry name" value="Electron Transport, Fmn-binding Protein, Chain A"/>
    <property type="match status" value="1"/>
</dbReference>
<evidence type="ECO:0000256" key="2">
    <source>
        <dbReference type="ARBA" id="ARBA00022630"/>
    </source>
</evidence>
<gene>
    <name evidence="6" type="ordered locus">TKWG_05995</name>
</gene>
<dbReference type="KEGG" id="aka:TKWG_05995"/>
<comment type="cofactor">
    <cofactor evidence="1">
        <name>FMN</name>
        <dbReference type="ChEBI" id="CHEBI:58210"/>
    </cofactor>
</comment>
<keyword evidence="2" id="KW-0285">Flavoprotein</keyword>
<organism evidence="6 7">
    <name type="scientific">Advenella kashmirensis (strain DSM 17095 / LMG 22695 / WT001)</name>
    <name type="common">Tetrathiobacter kashmirensis</name>
    <dbReference type="NCBI Taxonomy" id="1036672"/>
    <lineage>
        <taxon>Bacteria</taxon>
        <taxon>Pseudomonadati</taxon>
        <taxon>Pseudomonadota</taxon>
        <taxon>Betaproteobacteria</taxon>
        <taxon>Burkholderiales</taxon>
        <taxon>Alcaligenaceae</taxon>
    </lineage>
</organism>
<sequence length="260" mass="28279">MTKADKAADSGKADSKTKPRPGRRDADRTGRSDKRADLAAREAGDRLHDRPSANTRLGKPRKRDFPVSQARRYLEPGPIVLVSSHWQGRDNIMTMGWHCILEFAPSLFGCMISSGNHSFDMIRKSGECVINLPTTVLTDIVCRIGNCSGSAVDKFAEFGLTASPAEWVSAPIIEQCHAAFECKLHDDVLVDKYNYFVFEIVKAHVAARPAHRKHCTIPVTACSWWPAKLSAAVACLPKCCSNPHPGRPSGGTVAPAACLG</sequence>
<evidence type="ECO:0000256" key="1">
    <source>
        <dbReference type="ARBA" id="ARBA00001917"/>
    </source>
</evidence>
<evidence type="ECO:0000256" key="3">
    <source>
        <dbReference type="ARBA" id="ARBA00038054"/>
    </source>
</evidence>
<comment type="similarity">
    <text evidence="3">Belongs to the flavoredoxin family.</text>
</comment>
<dbReference type="Pfam" id="PF01613">
    <property type="entry name" value="Flavin_Reduct"/>
    <property type="match status" value="1"/>
</dbReference>
<dbReference type="PANTHER" id="PTHR43567">
    <property type="entry name" value="FLAVOREDOXIN-RELATED-RELATED"/>
    <property type="match status" value="1"/>
</dbReference>
<name>I3U9H4_ADVKW</name>
<proteinExistence type="inferred from homology"/>
<feature type="compositionally biased region" description="Basic and acidic residues" evidence="4">
    <location>
        <begin position="1"/>
        <end position="51"/>
    </location>
</feature>
<accession>I3U9H4</accession>
<dbReference type="HOGENOM" id="CLU_1068056_0_0_4"/>
<dbReference type="SMART" id="SM00903">
    <property type="entry name" value="Flavin_Reduct"/>
    <property type="match status" value="1"/>
</dbReference>
<feature type="region of interest" description="Disordered" evidence="4">
    <location>
        <begin position="1"/>
        <end position="69"/>
    </location>
</feature>
<keyword evidence="7" id="KW-1185">Reference proteome</keyword>
<evidence type="ECO:0000256" key="4">
    <source>
        <dbReference type="SAM" id="MobiDB-lite"/>
    </source>
</evidence>
<dbReference type="Proteomes" id="UP000005267">
    <property type="component" value="Chromosome"/>
</dbReference>
<reference evidence="7" key="2">
    <citation type="journal article" date="2013" name="PLoS ONE">
        <title>Genome implosion elicits host-confinement in Alcaligenaceae: evidence from the comparative genomics of Tetrathiobacter kashmirensis, a pathogen in the making.</title>
        <authorList>
            <person name="Ghosh W."/>
            <person name="Alam M."/>
            <person name="Roy C."/>
            <person name="Pyne P."/>
            <person name="George A."/>
            <person name="Chakraborty R."/>
            <person name="Majumder S."/>
            <person name="Agarwal A."/>
            <person name="Chakraborty S."/>
            <person name="Majumdar S."/>
            <person name="Gupta S.K."/>
        </authorList>
    </citation>
    <scope>NUCLEOTIDE SEQUENCE [LARGE SCALE GENOMIC DNA]</scope>
    <source>
        <strain evidence="7">WT001</strain>
    </source>
</reference>
<evidence type="ECO:0000313" key="7">
    <source>
        <dbReference type="Proteomes" id="UP000005267"/>
    </source>
</evidence>
<dbReference type="InterPro" id="IPR012349">
    <property type="entry name" value="Split_barrel_FMN-bd"/>
</dbReference>
<feature type="domain" description="Flavin reductase like" evidence="5">
    <location>
        <begin position="72"/>
        <end position="212"/>
    </location>
</feature>
<dbReference type="AlphaFoldDB" id="I3U9H4"/>
<dbReference type="PANTHER" id="PTHR43567:SF1">
    <property type="entry name" value="FLAVOREDOXIN"/>
    <property type="match status" value="1"/>
</dbReference>
<protein>
    <submittedName>
        <fullName evidence="6">Flavin reductase-like protein</fullName>
    </submittedName>
</protein>
<dbReference type="STRING" id="1036672.TKWG_05995"/>
<dbReference type="InterPro" id="IPR002563">
    <property type="entry name" value="Flavin_Rdtase-like_dom"/>
</dbReference>
<dbReference type="InterPro" id="IPR052174">
    <property type="entry name" value="Flavoredoxin"/>
</dbReference>
<dbReference type="SUPFAM" id="SSF50475">
    <property type="entry name" value="FMN-binding split barrel"/>
    <property type="match status" value="1"/>
</dbReference>
<dbReference type="EMBL" id="CP003555">
    <property type="protein sequence ID" value="AFK61662.1"/>
    <property type="molecule type" value="Genomic_DNA"/>
</dbReference>
<reference evidence="6 7" key="1">
    <citation type="journal article" date="2011" name="J. Bacteriol.">
        <title>Whole-genome shotgun sequencing of the sulfur-oxidizing chemoautotroph Tetrathiobacter kashmirensis.</title>
        <authorList>
            <person name="Ghosh W."/>
            <person name="George A."/>
            <person name="Agarwal A."/>
            <person name="Raj P."/>
            <person name="Alam M."/>
            <person name="Pyne P."/>
            <person name="Das Gupta S.K."/>
        </authorList>
    </citation>
    <scope>NUCLEOTIDE SEQUENCE [LARGE SCALE GENOMIC DNA]</scope>
    <source>
        <strain evidence="6 7">WT001</strain>
    </source>
</reference>
<dbReference type="GO" id="GO:0016646">
    <property type="term" value="F:oxidoreductase activity, acting on the CH-NH group of donors, NAD or NADP as acceptor"/>
    <property type="evidence" value="ECO:0007669"/>
    <property type="project" value="UniProtKB-ARBA"/>
</dbReference>
<evidence type="ECO:0000259" key="5">
    <source>
        <dbReference type="SMART" id="SM00903"/>
    </source>
</evidence>
<dbReference type="GO" id="GO:0010181">
    <property type="term" value="F:FMN binding"/>
    <property type="evidence" value="ECO:0007669"/>
    <property type="project" value="InterPro"/>
</dbReference>
<evidence type="ECO:0000313" key="6">
    <source>
        <dbReference type="EMBL" id="AFK61662.1"/>
    </source>
</evidence>